<proteinExistence type="predicted"/>
<evidence type="ECO:0000313" key="1">
    <source>
        <dbReference type="EMBL" id="SLN54177.1"/>
    </source>
</evidence>
<reference evidence="1 2" key="1">
    <citation type="submission" date="2017-03" db="EMBL/GenBank/DDBJ databases">
        <authorList>
            <person name="Afonso C.L."/>
            <person name="Miller P.J."/>
            <person name="Scott M.A."/>
            <person name="Spackman E."/>
            <person name="Goraichik I."/>
            <person name="Dimitrov K.M."/>
            <person name="Suarez D.L."/>
            <person name="Swayne D.E."/>
        </authorList>
    </citation>
    <scope>NUCLEOTIDE SEQUENCE [LARGE SCALE GENOMIC DNA]</scope>
    <source>
        <strain evidence="1 2">CECT 7066</strain>
    </source>
</reference>
<organism evidence="1 2">
    <name type="scientific">Palleronia marisminoris</name>
    <dbReference type="NCBI Taxonomy" id="315423"/>
    <lineage>
        <taxon>Bacteria</taxon>
        <taxon>Pseudomonadati</taxon>
        <taxon>Pseudomonadota</taxon>
        <taxon>Alphaproteobacteria</taxon>
        <taxon>Rhodobacterales</taxon>
        <taxon>Roseobacteraceae</taxon>
        <taxon>Palleronia</taxon>
    </lineage>
</organism>
<evidence type="ECO:0000313" key="2">
    <source>
        <dbReference type="Proteomes" id="UP000193870"/>
    </source>
</evidence>
<dbReference type="EMBL" id="FWFV01000007">
    <property type="protein sequence ID" value="SLN54177.1"/>
    <property type="molecule type" value="Genomic_DNA"/>
</dbReference>
<dbReference type="Proteomes" id="UP000193870">
    <property type="component" value="Unassembled WGS sequence"/>
</dbReference>
<evidence type="ECO:0008006" key="3">
    <source>
        <dbReference type="Google" id="ProtNLM"/>
    </source>
</evidence>
<dbReference type="SUPFAM" id="SSF54427">
    <property type="entry name" value="NTF2-like"/>
    <property type="match status" value="1"/>
</dbReference>
<accession>A0A1Y5T7B9</accession>
<gene>
    <name evidence="1" type="ORF">PAM7066_02554</name>
</gene>
<name>A0A1Y5T7B9_9RHOB</name>
<protein>
    <recommendedName>
        <fullName evidence="3">SnoaL-like domain-containing protein</fullName>
    </recommendedName>
</protein>
<sequence length="160" mass="17939">MPEIDFQSWIDARSKSFFDYDFDKHLTLVHLPFAIATRTAVFVVEDEDKLRVGFNAWSDMLKSQRATDMICTARKVDPIGDDMIAGTFDTEILRGAVRVCNPYRSTATLRKVDGTWKAISIANGLMNSTWPFVLPNVDRDSGGQELIWTGDTDPTGENDG</sequence>
<dbReference type="OrthoDB" id="7651124at2"/>
<dbReference type="STRING" id="315423.SAMN04488020_10781"/>
<dbReference type="AlphaFoldDB" id="A0A1Y5T7B9"/>
<dbReference type="RefSeq" id="WP_085854556.1">
    <property type="nucleotide sequence ID" value="NZ_FOPF01000007.1"/>
</dbReference>
<dbReference type="InterPro" id="IPR032710">
    <property type="entry name" value="NTF2-like_dom_sf"/>
</dbReference>
<keyword evidence="2" id="KW-1185">Reference proteome</keyword>